<comment type="function">
    <text evidence="1">This protein is a component of the acetyl coenzyme A carboxylase complex; first, biotin carboxylase catalyzes the carboxylation of the carrier protein and then the transcarboxylase transfers the carboxyl group to form malonyl-CoA.</text>
</comment>
<dbReference type="PROSITE" id="PS00867">
    <property type="entry name" value="CPSASE_2"/>
    <property type="match status" value="1"/>
</dbReference>
<dbReference type="AlphaFoldDB" id="K6X863"/>
<dbReference type="Pfam" id="PF02785">
    <property type="entry name" value="Biotin_carb_C"/>
    <property type="match status" value="1"/>
</dbReference>
<dbReference type="NCBIfam" id="NF006367">
    <property type="entry name" value="PRK08591.1"/>
    <property type="match status" value="1"/>
</dbReference>
<feature type="domain" description="ATP-grasp" evidence="8">
    <location>
        <begin position="119"/>
        <end position="315"/>
    </location>
</feature>
<comment type="caution">
    <text evidence="10">The sequence shown here is derived from an EMBL/GenBank/DDBJ whole genome shotgun (WGS) entry which is preliminary data.</text>
</comment>
<name>K6X863_9MICO</name>
<evidence type="ECO:0000256" key="6">
    <source>
        <dbReference type="ARBA" id="ARBA00048600"/>
    </source>
</evidence>
<evidence type="ECO:0000256" key="7">
    <source>
        <dbReference type="PROSITE-ProRule" id="PRU00409"/>
    </source>
</evidence>
<dbReference type="InterPro" id="IPR005479">
    <property type="entry name" value="CPAse_ATP-bd"/>
</dbReference>
<evidence type="ECO:0000256" key="5">
    <source>
        <dbReference type="ARBA" id="ARBA00022840"/>
    </source>
</evidence>
<dbReference type="InterPro" id="IPR011764">
    <property type="entry name" value="Biotin_carboxylation_dom"/>
</dbReference>
<evidence type="ECO:0000256" key="2">
    <source>
        <dbReference type="ARBA" id="ARBA00013263"/>
    </source>
</evidence>
<keyword evidence="3" id="KW-0436">Ligase</keyword>
<dbReference type="OrthoDB" id="9760256at2"/>
<dbReference type="Pfam" id="PF02786">
    <property type="entry name" value="CPSase_L_D2"/>
    <property type="match status" value="1"/>
</dbReference>
<dbReference type="EMBL" id="BAHD01000015">
    <property type="protein sequence ID" value="GAB95009.1"/>
    <property type="molecule type" value="Genomic_DNA"/>
</dbReference>
<keyword evidence="4 7" id="KW-0547">Nucleotide-binding</keyword>
<dbReference type="SUPFAM" id="SSF52440">
    <property type="entry name" value="PreATP-grasp domain"/>
    <property type="match status" value="1"/>
</dbReference>
<organism evidence="10 11">
    <name type="scientific">Kineosphaera limosa NBRC 100340</name>
    <dbReference type="NCBI Taxonomy" id="1184609"/>
    <lineage>
        <taxon>Bacteria</taxon>
        <taxon>Bacillati</taxon>
        <taxon>Actinomycetota</taxon>
        <taxon>Actinomycetes</taxon>
        <taxon>Micrococcales</taxon>
        <taxon>Dermatophilaceae</taxon>
        <taxon>Kineosphaera</taxon>
    </lineage>
</organism>
<comment type="catalytic activity">
    <reaction evidence="6">
        <text>N(6)-biotinyl-L-lysyl-[protein] + hydrogencarbonate + ATP = N(6)-carboxybiotinyl-L-lysyl-[protein] + ADP + phosphate + H(+)</text>
        <dbReference type="Rhea" id="RHEA:13501"/>
        <dbReference type="Rhea" id="RHEA-COMP:10505"/>
        <dbReference type="Rhea" id="RHEA-COMP:10506"/>
        <dbReference type="ChEBI" id="CHEBI:15378"/>
        <dbReference type="ChEBI" id="CHEBI:17544"/>
        <dbReference type="ChEBI" id="CHEBI:30616"/>
        <dbReference type="ChEBI" id="CHEBI:43474"/>
        <dbReference type="ChEBI" id="CHEBI:83144"/>
        <dbReference type="ChEBI" id="CHEBI:83145"/>
        <dbReference type="ChEBI" id="CHEBI:456216"/>
        <dbReference type="EC" id="6.3.4.14"/>
    </reaction>
</comment>
<dbReference type="InterPro" id="IPR005481">
    <property type="entry name" value="BC-like_N"/>
</dbReference>
<reference evidence="10 11" key="1">
    <citation type="submission" date="2012-08" db="EMBL/GenBank/DDBJ databases">
        <title>Whole genome shotgun sequence of Kineosphaera limosa NBRC 100340.</title>
        <authorList>
            <person name="Yoshida I."/>
            <person name="Isaki S."/>
            <person name="Hosoyama A."/>
            <person name="Tsuchikane K."/>
            <person name="Katsumata H."/>
            <person name="Ando Y."/>
            <person name="Ohji S."/>
            <person name="Hamada M."/>
            <person name="Tamura T."/>
            <person name="Yamazoe A."/>
            <person name="Yamazaki S."/>
            <person name="Fujita N."/>
        </authorList>
    </citation>
    <scope>NUCLEOTIDE SEQUENCE [LARGE SCALE GENOMIC DNA]</scope>
    <source>
        <strain evidence="10 11">NBRC 100340</strain>
    </source>
</reference>
<evidence type="ECO:0000256" key="1">
    <source>
        <dbReference type="ARBA" id="ARBA00003761"/>
    </source>
</evidence>
<dbReference type="GO" id="GO:0005524">
    <property type="term" value="F:ATP binding"/>
    <property type="evidence" value="ECO:0007669"/>
    <property type="project" value="UniProtKB-UniRule"/>
</dbReference>
<dbReference type="InterPro" id="IPR051602">
    <property type="entry name" value="ACC_Biotin_Carboxylase"/>
</dbReference>
<dbReference type="SMART" id="SM00878">
    <property type="entry name" value="Biotin_carb_C"/>
    <property type="match status" value="1"/>
</dbReference>
<dbReference type="PANTHER" id="PTHR48095:SF2">
    <property type="entry name" value="BIOTIN CARBOXYLASE, CHLOROPLASTIC"/>
    <property type="match status" value="1"/>
</dbReference>
<sequence>MQRLFIANRGEIAVRIARTARELGIATVVGVSEADRDSLAASSADETVVIGPAPARKSYLSTEAVLTAAREAGCDALHPGYGFLSENADFARAVAAAGLTWVGPSPESIELMGDKARARAAAKAAGVPTLAGSDGAVDKGEAARLGEEIGFPLVVKAAAGGGGRGIRLVRSADELAGAVQTASAEARAAFGDGSVYLERFVEHARHVEVQVLGDGATAIHLGDRDCSMQRRSQKVIEEAPAPDLPEEVRERIRTSAVQLAIDSGYSGAGTVEFLYDPARQEAAFIEMNTRLQVEHPVTEEITGIDLVAAQLRVADGEKLWLSQDDVTFDGHAIEVRVNAEDPSANFMPSPGTATTLAWPQGEGVRVDSGIAEGGVVAPFYDSMLAKVIVHAGDRDAAIAALATALETTDITGVRTTIPLLAHLATSQEFAAVEHDTTYIERVALPAFAETQNSHSSQSKETAE</sequence>
<dbReference type="RefSeq" id="WP_006591541.1">
    <property type="nucleotide sequence ID" value="NZ_BAHD01000015.1"/>
</dbReference>
<dbReference type="EC" id="6.3.4.14" evidence="2"/>
<feature type="domain" description="Biotin carboxylation" evidence="9">
    <location>
        <begin position="1"/>
        <end position="444"/>
    </location>
</feature>
<proteinExistence type="predicted"/>
<dbReference type="Pfam" id="PF00289">
    <property type="entry name" value="Biotin_carb_N"/>
    <property type="match status" value="1"/>
</dbReference>
<dbReference type="PANTHER" id="PTHR48095">
    <property type="entry name" value="PYRUVATE CARBOXYLASE SUBUNIT A"/>
    <property type="match status" value="1"/>
</dbReference>
<dbReference type="InterPro" id="IPR011054">
    <property type="entry name" value="Rudment_hybrid_motif"/>
</dbReference>
<keyword evidence="5 7" id="KW-0067">ATP-binding</keyword>
<evidence type="ECO:0000313" key="11">
    <source>
        <dbReference type="Proteomes" id="UP000008366"/>
    </source>
</evidence>
<dbReference type="SUPFAM" id="SSF56059">
    <property type="entry name" value="Glutathione synthetase ATP-binding domain-like"/>
    <property type="match status" value="1"/>
</dbReference>
<accession>K6X863</accession>
<dbReference type="SUPFAM" id="SSF51246">
    <property type="entry name" value="Rudiment single hybrid motif"/>
    <property type="match status" value="1"/>
</dbReference>
<evidence type="ECO:0000259" key="9">
    <source>
        <dbReference type="PROSITE" id="PS50979"/>
    </source>
</evidence>
<dbReference type="PROSITE" id="PS00866">
    <property type="entry name" value="CPSASE_1"/>
    <property type="match status" value="1"/>
</dbReference>
<dbReference type="PROSITE" id="PS50979">
    <property type="entry name" value="BC"/>
    <property type="match status" value="1"/>
</dbReference>
<dbReference type="InterPro" id="IPR005482">
    <property type="entry name" value="Biotin_COase_C"/>
</dbReference>
<dbReference type="GO" id="GO:0046872">
    <property type="term" value="F:metal ion binding"/>
    <property type="evidence" value="ECO:0007669"/>
    <property type="project" value="InterPro"/>
</dbReference>
<gene>
    <name evidence="10" type="primary">accC</name>
    <name evidence="10" type="ORF">KILIM_015_00700</name>
</gene>
<evidence type="ECO:0000256" key="4">
    <source>
        <dbReference type="ARBA" id="ARBA00022741"/>
    </source>
</evidence>
<protein>
    <recommendedName>
        <fullName evidence="2">biotin carboxylase</fullName>
        <ecNumber evidence="2">6.3.4.14</ecNumber>
    </recommendedName>
</protein>
<dbReference type="InterPro" id="IPR016185">
    <property type="entry name" value="PreATP-grasp_dom_sf"/>
</dbReference>
<dbReference type="InterPro" id="IPR011761">
    <property type="entry name" value="ATP-grasp"/>
</dbReference>
<dbReference type="STRING" id="1184609.KILIM_015_00700"/>
<evidence type="ECO:0000313" key="10">
    <source>
        <dbReference type="EMBL" id="GAB95009.1"/>
    </source>
</evidence>
<dbReference type="PROSITE" id="PS50975">
    <property type="entry name" value="ATP_GRASP"/>
    <property type="match status" value="1"/>
</dbReference>
<dbReference type="GO" id="GO:0004075">
    <property type="term" value="F:biotin carboxylase activity"/>
    <property type="evidence" value="ECO:0007669"/>
    <property type="project" value="UniProtKB-EC"/>
</dbReference>
<evidence type="ECO:0000256" key="3">
    <source>
        <dbReference type="ARBA" id="ARBA00022598"/>
    </source>
</evidence>
<evidence type="ECO:0000259" key="8">
    <source>
        <dbReference type="PROSITE" id="PS50975"/>
    </source>
</evidence>
<dbReference type="Proteomes" id="UP000008366">
    <property type="component" value="Unassembled WGS sequence"/>
</dbReference>
<dbReference type="eggNOG" id="COG0439">
    <property type="taxonomic scope" value="Bacteria"/>
</dbReference>
<keyword evidence="11" id="KW-1185">Reference proteome</keyword>
<dbReference type="Gene3D" id="3.30.470.20">
    <property type="entry name" value="ATP-grasp fold, B domain"/>
    <property type="match status" value="1"/>
</dbReference>